<sequence>MNSELSRMRGDLRDTRKVLADNGVDLSKSVHTLLETLQQEIRDLREAVRDAGSEPLPGSLEGRVGLGRVDALLGEPAVAGRAGVDRSCRPS</sequence>
<feature type="coiled-coil region" evidence="1">
    <location>
        <begin position="27"/>
        <end position="54"/>
    </location>
</feature>
<keyword evidence="3" id="KW-1185">Reference proteome</keyword>
<dbReference type="Proteomes" id="UP001183410">
    <property type="component" value="Unassembled WGS sequence"/>
</dbReference>
<comment type="caution">
    <text evidence="2">The sequence shown here is derived from an EMBL/GenBank/DDBJ whole genome shotgun (WGS) entry which is preliminary data.</text>
</comment>
<evidence type="ECO:0000313" key="2">
    <source>
        <dbReference type="EMBL" id="MDT0267545.1"/>
    </source>
</evidence>
<keyword evidence="1" id="KW-0175">Coiled coil</keyword>
<organism evidence="2 3">
    <name type="scientific">Streptomyces chisholmiae</name>
    <dbReference type="NCBI Taxonomy" id="3075540"/>
    <lineage>
        <taxon>Bacteria</taxon>
        <taxon>Bacillati</taxon>
        <taxon>Actinomycetota</taxon>
        <taxon>Actinomycetes</taxon>
        <taxon>Kitasatosporales</taxon>
        <taxon>Streptomycetaceae</taxon>
        <taxon>Streptomyces</taxon>
    </lineage>
</organism>
<gene>
    <name evidence="2" type="ORF">RM844_14745</name>
</gene>
<protein>
    <submittedName>
        <fullName evidence="2">Uncharacterized protein</fullName>
    </submittedName>
</protein>
<reference evidence="3" key="1">
    <citation type="submission" date="2023-07" db="EMBL/GenBank/DDBJ databases">
        <title>30 novel species of actinomycetes from the DSMZ collection.</title>
        <authorList>
            <person name="Nouioui I."/>
        </authorList>
    </citation>
    <scope>NUCLEOTIDE SEQUENCE [LARGE SCALE GENOMIC DNA]</scope>
    <source>
        <strain evidence="3">DSM 44915</strain>
    </source>
</reference>
<evidence type="ECO:0000313" key="3">
    <source>
        <dbReference type="Proteomes" id="UP001183410"/>
    </source>
</evidence>
<dbReference type="RefSeq" id="WP_311667613.1">
    <property type="nucleotide sequence ID" value="NZ_JAVREO010000007.1"/>
</dbReference>
<accession>A0ABU2JRF2</accession>
<proteinExistence type="predicted"/>
<evidence type="ECO:0000256" key="1">
    <source>
        <dbReference type="SAM" id="Coils"/>
    </source>
</evidence>
<name>A0ABU2JRF2_9ACTN</name>
<dbReference type="EMBL" id="JAVREO010000007">
    <property type="protein sequence ID" value="MDT0267545.1"/>
    <property type="molecule type" value="Genomic_DNA"/>
</dbReference>